<name>A0ABQ7XG22_BRANA</name>
<gene>
    <name evidence="11" type="ORF">HID58_041299</name>
    <name evidence="12" type="ORF">HID58_041303</name>
    <name evidence="10" type="ORF">HID58_092657</name>
</gene>
<evidence type="ECO:0000256" key="8">
    <source>
        <dbReference type="PROSITE-ProRule" id="PRU01240"/>
    </source>
</evidence>
<dbReference type="InterPro" id="IPR051358">
    <property type="entry name" value="TF_AMS/ICE1/BHLH6-like"/>
</dbReference>
<dbReference type="PANTHER" id="PTHR31945">
    <property type="entry name" value="TRANSCRIPTION FACTOR SCREAM2-RELATED"/>
    <property type="match status" value="1"/>
</dbReference>
<evidence type="ECO:0000256" key="6">
    <source>
        <dbReference type="ARBA" id="ARBA00023163"/>
    </source>
</evidence>
<comment type="caution">
    <text evidence="8">Lacks conserved residue(s) required for the propagation of feature annotation.</text>
</comment>
<dbReference type="SUPFAM" id="SSF47459">
    <property type="entry name" value="HLH, helix-loop-helix DNA-binding domain"/>
    <property type="match status" value="1"/>
</dbReference>
<comment type="similarity">
    <text evidence="8">Belongs to the peptidase S8 family.</text>
</comment>
<keyword evidence="13" id="KW-1185">Reference proteome</keyword>
<keyword evidence="6" id="KW-0804">Transcription</keyword>
<dbReference type="Gene3D" id="3.40.50.200">
    <property type="entry name" value="Peptidase S8/S53 domain"/>
    <property type="match status" value="2"/>
</dbReference>
<sequence length="453" mass="49742">SNGFCKAREGGDDMSDIMCFFDAAFDEAIKDGVDVLSVSIGVGGPPFRPFNVNDIEQNLEIGSFHAMTKGIPVTAGAGNSGSEAYTIASPGSWPDIVAPGVLLLSADINDNQEYQSDFAITQGTSVATPVVAGIVVLLKSLHPDCDGHDSVYRAVVEAPEGVKIAVEPETLVFNNSTKKLGFSPVSASLALSQVVCACPLVACLPCEASRGYFGCYWLLSGEKKHFCVKIIGEEGKIMGGGNKFQEPVKINRRRQVRKEKEEDEVNESFKSPNLEAERRRREKLHGRLMALRSHVPTVTNMTKASIVEDAITYIGELQKIVENLTEKLHEMEETPLEIYEQQTVHTIKPEVEAIDLKMEMKKTGIEENVQFCKIGKRKFWLKITTEKRPGIFTKFMEVMCLLGFEIIDITLATSNGAIIISSSVQILQGLCDGDSVDPQQTKDFLLEVMRSNP</sequence>
<evidence type="ECO:0000256" key="3">
    <source>
        <dbReference type="ARBA" id="ARBA00022801"/>
    </source>
</evidence>
<keyword evidence="4" id="KW-0720">Serine protease</keyword>
<comment type="subcellular location">
    <subcellularLocation>
        <location evidence="1">Nucleus</location>
    </subcellularLocation>
</comment>
<reference evidence="10 13" key="1">
    <citation type="submission" date="2021-05" db="EMBL/GenBank/DDBJ databases">
        <title>Genome Assembly of Synthetic Allotetraploid Brassica napus Reveals Homoeologous Exchanges between Subgenomes.</title>
        <authorList>
            <person name="Davis J.T."/>
        </authorList>
    </citation>
    <scope>NUCLEOTIDE SEQUENCE [LARGE SCALE GENOMIC DNA]</scope>
    <source>
        <strain evidence="13">cv. Da-Ae</strain>
        <tissue evidence="10">Seedling</tissue>
    </source>
</reference>
<evidence type="ECO:0000256" key="7">
    <source>
        <dbReference type="ARBA" id="ARBA00023242"/>
    </source>
</evidence>
<protein>
    <recommendedName>
        <fullName evidence="9">BHLH domain-containing protein</fullName>
    </recommendedName>
</protein>
<dbReference type="InterPro" id="IPR036852">
    <property type="entry name" value="Peptidase_S8/S53_dom_sf"/>
</dbReference>
<dbReference type="Gene3D" id="4.10.280.10">
    <property type="entry name" value="Helix-loop-helix DNA-binding domain"/>
    <property type="match status" value="1"/>
</dbReference>
<dbReference type="EMBL" id="JAGKQM010000011">
    <property type="protein sequence ID" value="KAH0901800.1"/>
    <property type="molecule type" value="Genomic_DNA"/>
</dbReference>
<feature type="domain" description="BHLH" evidence="9">
    <location>
        <begin position="268"/>
        <end position="317"/>
    </location>
</feature>
<dbReference type="InterPro" id="IPR036638">
    <property type="entry name" value="HLH_DNA-bd_sf"/>
</dbReference>
<evidence type="ECO:0000256" key="1">
    <source>
        <dbReference type="ARBA" id="ARBA00004123"/>
    </source>
</evidence>
<evidence type="ECO:0000256" key="5">
    <source>
        <dbReference type="ARBA" id="ARBA00023015"/>
    </source>
</evidence>
<dbReference type="PROSITE" id="PS50888">
    <property type="entry name" value="BHLH"/>
    <property type="match status" value="1"/>
</dbReference>
<evidence type="ECO:0000313" key="13">
    <source>
        <dbReference type="Proteomes" id="UP000824890"/>
    </source>
</evidence>
<evidence type="ECO:0000313" key="12">
    <source>
        <dbReference type="EMBL" id="KAH0901800.1"/>
    </source>
</evidence>
<dbReference type="Pfam" id="PF00010">
    <property type="entry name" value="HLH"/>
    <property type="match status" value="1"/>
</dbReference>
<keyword evidence="2" id="KW-0645">Protease</keyword>
<evidence type="ECO:0000256" key="4">
    <source>
        <dbReference type="ARBA" id="ARBA00022825"/>
    </source>
</evidence>
<dbReference type="SMART" id="SM00353">
    <property type="entry name" value="HLH"/>
    <property type="match status" value="1"/>
</dbReference>
<dbReference type="EMBL" id="JAGKQM010000610">
    <property type="protein sequence ID" value="KAH0854038.1"/>
    <property type="molecule type" value="Genomic_DNA"/>
</dbReference>
<dbReference type="PANTHER" id="PTHR31945:SF20">
    <property type="entry name" value="TRANSCRIPTION FACTOR DYT1"/>
    <property type="match status" value="1"/>
</dbReference>
<accession>A0ABQ7XG22</accession>
<dbReference type="PROSITE" id="PS51892">
    <property type="entry name" value="SUBTILASE"/>
    <property type="match status" value="1"/>
</dbReference>
<evidence type="ECO:0000313" key="11">
    <source>
        <dbReference type="EMBL" id="KAH0901796.1"/>
    </source>
</evidence>
<dbReference type="InterPro" id="IPR000209">
    <property type="entry name" value="Peptidase_S8/S53_dom"/>
</dbReference>
<evidence type="ECO:0000313" key="10">
    <source>
        <dbReference type="EMBL" id="KAH0854038.1"/>
    </source>
</evidence>
<proteinExistence type="inferred from homology"/>
<keyword evidence="3" id="KW-0378">Hydrolase</keyword>
<comment type="caution">
    <text evidence="10">The sequence shown here is derived from an EMBL/GenBank/DDBJ whole genome shotgun (WGS) entry which is preliminary data.</text>
</comment>
<evidence type="ECO:0000256" key="2">
    <source>
        <dbReference type="ARBA" id="ARBA00022670"/>
    </source>
</evidence>
<feature type="non-terminal residue" evidence="10">
    <location>
        <position position="1"/>
    </location>
</feature>
<dbReference type="InterPro" id="IPR011598">
    <property type="entry name" value="bHLH_dom"/>
</dbReference>
<dbReference type="InterPro" id="IPR023828">
    <property type="entry name" value="Peptidase_S8_Ser-AS"/>
</dbReference>
<keyword evidence="7" id="KW-0539">Nucleus</keyword>
<dbReference type="EMBL" id="JAGKQM010000011">
    <property type="protein sequence ID" value="KAH0901796.1"/>
    <property type="molecule type" value="Genomic_DNA"/>
</dbReference>
<keyword evidence="5" id="KW-0805">Transcription regulation</keyword>
<dbReference type="Pfam" id="PF00082">
    <property type="entry name" value="Peptidase_S8"/>
    <property type="match status" value="1"/>
</dbReference>
<organism evidence="10 13">
    <name type="scientific">Brassica napus</name>
    <name type="common">Rape</name>
    <dbReference type="NCBI Taxonomy" id="3708"/>
    <lineage>
        <taxon>Eukaryota</taxon>
        <taxon>Viridiplantae</taxon>
        <taxon>Streptophyta</taxon>
        <taxon>Embryophyta</taxon>
        <taxon>Tracheophyta</taxon>
        <taxon>Spermatophyta</taxon>
        <taxon>Magnoliopsida</taxon>
        <taxon>eudicotyledons</taxon>
        <taxon>Gunneridae</taxon>
        <taxon>Pentapetalae</taxon>
        <taxon>rosids</taxon>
        <taxon>malvids</taxon>
        <taxon>Brassicales</taxon>
        <taxon>Brassicaceae</taxon>
        <taxon>Brassiceae</taxon>
        <taxon>Brassica</taxon>
    </lineage>
</organism>
<evidence type="ECO:0000259" key="9">
    <source>
        <dbReference type="PROSITE" id="PS50888"/>
    </source>
</evidence>
<dbReference type="PROSITE" id="PS00138">
    <property type="entry name" value="SUBTILASE_SER"/>
    <property type="match status" value="1"/>
</dbReference>
<dbReference type="Proteomes" id="UP000824890">
    <property type="component" value="Unassembled WGS sequence"/>
</dbReference>
<dbReference type="SUPFAM" id="SSF52743">
    <property type="entry name" value="Subtilisin-like"/>
    <property type="match status" value="1"/>
</dbReference>